<dbReference type="InterPro" id="IPR011935">
    <property type="entry name" value="CHP02231"/>
</dbReference>
<proteinExistence type="predicted"/>
<dbReference type="EMBL" id="CAJNOO010000222">
    <property type="protein sequence ID" value="CAF0863783.1"/>
    <property type="molecule type" value="Genomic_DNA"/>
</dbReference>
<evidence type="ECO:0000256" key="1">
    <source>
        <dbReference type="SAM" id="Coils"/>
    </source>
</evidence>
<comment type="caution">
    <text evidence="3">The sequence shown here is derived from an EMBL/GenBank/DDBJ whole genome shotgun (WGS) entry which is preliminary data.</text>
</comment>
<sequence length="418" mass="46753">MLSKIDRETTQEQRQLKELNSRRNALTAKINEHGLQATANRRIEQREVTITLHVASSKTDIALEVSYLISNCSWSASYDIRVDSEEGRQPKTQLTYYGIIVNKSQEDWSDTQFSLSTSTPSLGGAAPKLATLKVNCRQYHAIPQRSMSSVPGSIPTIGASFSRTSRKLSNVREQTSLISSTSSYNDDEDTSQSIVNVLGSKAEMSFSSTSFTISRRSTINADGKPHKLTIGVLDLVSTFSYTIVPKLSLHAYLKASTLNTSDKYLLAGPASIFMNNNFVTHSSIDNVCIGDTFDLPLGIDSSIKVEYKPVKKTSDTQGIISKIHLKTVRHETHVTNTKTNEVVVFVYDQVPLSSDEKIKVTLIQPDLRRKDTNPHHTITLKDTNNLEWKCTLPPRGECRLPFEYTVEWPVDKQVEFQE</sequence>
<dbReference type="AlphaFoldDB" id="A0A813X302"/>
<dbReference type="PANTHER" id="PTHR31005">
    <property type="entry name" value="DUF4139 DOMAIN-CONTAINING PROTEIN"/>
    <property type="match status" value="1"/>
</dbReference>
<feature type="domain" description="DUF4139" evidence="2">
    <location>
        <begin position="63"/>
        <end position="409"/>
    </location>
</feature>
<evidence type="ECO:0000313" key="3">
    <source>
        <dbReference type="EMBL" id="CAF0863783.1"/>
    </source>
</evidence>
<keyword evidence="1" id="KW-0175">Coiled coil</keyword>
<accession>A0A813X302</accession>
<reference evidence="3" key="1">
    <citation type="submission" date="2021-02" db="EMBL/GenBank/DDBJ databases">
        <authorList>
            <person name="Nowell W R."/>
        </authorList>
    </citation>
    <scope>NUCLEOTIDE SEQUENCE</scope>
</reference>
<dbReference type="Proteomes" id="UP000663882">
    <property type="component" value="Unassembled WGS sequence"/>
</dbReference>
<feature type="coiled-coil region" evidence="1">
    <location>
        <begin position="2"/>
        <end position="36"/>
    </location>
</feature>
<name>A0A813X302_9BILA</name>
<dbReference type="InterPro" id="IPR037291">
    <property type="entry name" value="DUF4139"/>
</dbReference>
<protein>
    <recommendedName>
        <fullName evidence="2">DUF4139 domain-containing protein</fullName>
    </recommendedName>
</protein>
<dbReference type="NCBIfam" id="TIGR02231">
    <property type="entry name" value="mucoidy inhibitor MuiA family protein"/>
    <property type="match status" value="1"/>
</dbReference>
<dbReference type="OrthoDB" id="10068793at2759"/>
<dbReference type="PANTHER" id="PTHR31005:SF8">
    <property type="entry name" value="DUF4139 DOMAIN-CONTAINING PROTEIN"/>
    <property type="match status" value="1"/>
</dbReference>
<evidence type="ECO:0000313" key="4">
    <source>
        <dbReference type="Proteomes" id="UP000663882"/>
    </source>
</evidence>
<evidence type="ECO:0000259" key="2">
    <source>
        <dbReference type="Pfam" id="PF13598"/>
    </source>
</evidence>
<gene>
    <name evidence="3" type="ORF">RFH988_LOCUS7104</name>
</gene>
<organism evidence="3 4">
    <name type="scientific">Rotaria sordida</name>
    <dbReference type="NCBI Taxonomy" id="392033"/>
    <lineage>
        <taxon>Eukaryota</taxon>
        <taxon>Metazoa</taxon>
        <taxon>Spiralia</taxon>
        <taxon>Gnathifera</taxon>
        <taxon>Rotifera</taxon>
        <taxon>Eurotatoria</taxon>
        <taxon>Bdelloidea</taxon>
        <taxon>Philodinida</taxon>
        <taxon>Philodinidae</taxon>
        <taxon>Rotaria</taxon>
    </lineage>
</organism>
<dbReference type="Pfam" id="PF13598">
    <property type="entry name" value="DUF4139"/>
    <property type="match status" value="1"/>
</dbReference>